<name>A0ABR4WDY9_9GAMM</name>
<dbReference type="InterPro" id="IPR001647">
    <property type="entry name" value="HTH_TetR"/>
</dbReference>
<feature type="DNA-binding region" description="H-T-H motif" evidence="2">
    <location>
        <begin position="41"/>
        <end position="60"/>
    </location>
</feature>
<evidence type="ECO:0000313" key="5">
    <source>
        <dbReference type="Proteomes" id="UP000029443"/>
    </source>
</evidence>
<protein>
    <submittedName>
        <fullName evidence="4">TetR family transcriptional regulator</fullName>
    </submittedName>
</protein>
<keyword evidence="1 2" id="KW-0238">DNA-binding</keyword>
<dbReference type="EMBL" id="ARXU01000003">
    <property type="protein sequence ID" value="KGD61731.1"/>
    <property type="molecule type" value="Genomic_DNA"/>
</dbReference>
<dbReference type="PROSITE" id="PS50977">
    <property type="entry name" value="HTH_TETR_2"/>
    <property type="match status" value="1"/>
</dbReference>
<dbReference type="Proteomes" id="UP000029443">
    <property type="component" value="Unassembled WGS sequence"/>
</dbReference>
<sequence length="222" mass="24253">MSQPTRPFHGESAESRVRIRRQQLLDQAYAMIVSDGLRKLSIHQLCTRAGLNKRYFYESFESLDALGAALVDDLAERLINTGQLAVMRGIQQGLDTPALTRYVLDDCITWLTEEPSRVRLLFSSAAENPQALAQRKAVIGRMAQTLSAFSVEYHQAGGPLPIAHVGSALLVGGTIEAIMTWLDEGIAISRDELVEDLACFWVAVGDGAIALSKRRGEAPSGQ</sequence>
<accession>A0ABR4WDY9</accession>
<dbReference type="PANTHER" id="PTHR30055">
    <property type="entry name" value="HTH-TYPE TRANSCRIPTIONAL REGULATOR RUTR"/>
    <property type="match status" value="1"/>
</dbReference>
<keyword evidence="5" id="KW-1185">Reference proteome</keyword>
<dbReference type="RefSeq" id="WP_156964830.1">
    <property type="nucleotide sequence ID" value="NZ_ARXU01000003.1"/>
</dbReference>
<evidence type="ECO:0000313" key="4">
    <source>
        <dbReference type="EMBL" id="KGD61731.1"/>
    </source>
</evidence>
<organism evidence="4 5">
    <name type="scientific">Alcanivorax jadensis T9</name>
    <dbReference type="NCBI Taxonomy" id="1177181"/>
    <lineage>
        <taxon>Bacteria</taxon>
        <taxon>Pseudomonadati</taxon>
        <taxon>Pseudomonadota</taxon>
        <taxon>Gammaproteobacteria</taxon>
        <taxon>Oceanospirillales</taxon>
        <taxon>Alcanivoracaceae</taxon>
        <taxon>Alcanivorax</taxon>
    </lineage>
</organism>
<gene>
    <name evidence="4" type="ORF">T9A_00940</name>
</gene>
<dbReference type="PANTHER" id="PTHR30055:SF226">
    <property type="entry name" value="HTH-TYPE TRANSCRIPTIONAL REGULATOR PKSA"/>
    <property type="match status" value="1"/>
</dbReference>
<dbReference type="SUPFAM" id="SSF48498">
    <property type="entry name" value="Tetracyclin repressor-like, C-terminal domain"/>
    <property type="match status" value="1"/>
</dbReference>
<evidence type="ECO:0000256" key="1">
    <source>
        <dbReference type="ARBA" id="ARBA00023125"/>
    </source>
</evidence>
<dbReference type="SUPFAM" id="SSF46689">
    <property type="entry name" value="Homeodomain-like"/>
    <property type="match status" value="1"/>
</dbReference>
<dbReference type="InterPro" id="IPR036271">
    <property type="entry name" value="Tet_transcr_reg_TetR-rel_C_sf"/>
</dbReference>
<dbReference type="Gene3D" id="1.10.357.10">
    <property type="entry name" value="Tetracycline Repressor, domain 2"/>
    <property type="match status" value="1"/>
</dbReference>
<evidence type="ECO:0000256" key="2">
    <source>
        <dbReference type="PROSITE-ProRule" id="PRU00335"/>
    </source>
</evidence>
<feature type="domain" description="HTH tetR-type" evidence="3">
    <location>
        <begin position="18"/>
        <end position="78"/>
    </location>
</feature>
<reference evidence="4 5" key="1">
    <citation type="submission" date="2012-09" db="EMBL/GenBank/DDBJ databases">
        <title>Genome Sequence of alkane-degrading Bacterium Alcanivorax jadensis T9.</title>
        <authorList>
            <person name="Lai Q."/>
            <person name="Shao Z."/>
        </authorList>
    </citation>
    <scope>NUCLEOTIDE SEQUENCE [LARGE SCALE GENOMIC DNA]</scope>
    <source>
        <strain evidence="4 5">T9</strain>
    </source>
</reference>
<comment type="caution">
    <text evidence="4">The sequence shown here is derived from an EMBL/GenBank/DDBJ whole genome shotgun (WGS) entry which is preliminary data.</text>
</comment>
<dbReference type="InterPro" id="IPR009057">
    <property type="entry name" value="Homeodomain-like_sf"/>
</dbReference>
<proteinExistence type="predicted"/>
<dbReference type="InterPro" id="IPR050109">
    <property type="entry name" value="HTH-type_TetR-like_transc_reg"/>
</dbReference>
<evidence type="ECO:0000259" key="3">
    <source>
        <dbReference type="PROSITE" id="PS50977"/>
    </source>
</evidence>